<protein>
    <submittedName>
        <fullName evidence="4">F-box/LRR-repeat protein 5</fullName>
    </submittedName>
</protein>
<feature type="domain" description="F-box" evidence="3">
    <location>
        <begin position="262"/>
        <end position="308"/>
    </location>
</feature>
<reference evidence="4" key="1">
    <citation type="journal article" date="2023" name="G3 (Bethesda)">
        <title>Whole genome assembly and annotation of the endangered Caribbean coral Acropora cervicornis.</title>
        <authorList>
            <person name="Selwyn J.D."/>
            <person name="Vollmer S.V."/>
        </authorList>
    </citation>
    <scope>NUCLEOTIDE SEQUENCE</scope>
    <source>
        <strain evidence="4">K2</strain>
    </source>
</reference>
<accession>A0AAD9PQM2</accession>
<dbReference type="Pfam" id="PF01814">
    <property type="entry name" value="Hemerythrin"/>
    <property type="match status" value="1"/>
</dbReference>
<feature type="region of interest" description="Disordered" evidence="2">
    <location>
        <begin position="179"/>
        <end position="203"/>
    </location>
</feature>
<dbReference type="Gene3D" id="1.20.120.520">
    <property type="entry name" value="nmb1532 protein domain like"/>
    <property type="match status" value="1"/>
</dbReference>
<dbReference type="EMBL" id="JARQWQ010000199">
    <property type="protein sequence ID" value="KAK2547239.1"/>
    <property type="molecule type" value="Genomic_DNA"/>
</dbReference>
<comment type="caution">
    <text evidence="4">The sequence shown here is derived from an EMBL/GenBank/DDBJ whole genome shotgun (WGS) entry which is preliminary data.</text>
</comment>
<dbReference type="PANTHER" id="PTHR46731">
    <property type="entry name" value="F-BOX ONLY PROTEIN 15"/>
    <property type="match status" value="1"/>
</dbReference>
<dbReference type="SMART" id="SM00256">
    <property type="entry name" value="FBOX"/>
    <property type="match status" value="1"/>
</dbReference>
<evidence type="ECO:0000256" key="2">
    <source>
        <dbReference type="SAM" id="MobiDB-lite"/>
    </source>
</evidence>
<dbReference type="InterPro" id="IPR001810">
    <property type="entry name" value="F-box_dom"/>
</dbReference>
<reference evidence="4" key="2">
    <citation type="journal article" date="2023" name="Science">
        <title>Genomic signatures of disease resistance in endangered staghorn corals.</title>
        <authorList>
            <person name="Vollmer S.V."/>
            <person name="Selwyn J.D."/>
            <person name="Despard B.A."/>
            <person name="Roesel C.L."/>
        </authorList>
    </citation>
    <scope>NUCLEOTIDE SEQUENCE</scope>
    <source>
        <strain evidence="4">K2</strain>
    </source>
</reference>
<proteinExistence type="predicted"/>
<dbReference type="PANTHER" id="PTHR46731:SF1">
    <property type="entry name" value="F-BOX ONLY PROTEIN 15"/>
    <property type="match status" value="1"/>
</dbReference>
<evidence type="ECO:0000259" key="3">
    <source>
        <dbReference type="PROSITE" id="PS50181"/>
    </source>
</evidence>
<dbReference type="Proteomes" id="UP001249851">
    <property type="component" value="Unassembled WGS sequence"/>
</dbReference>
<organism evidence="4 5">
    <name type="scientific">Acropora cervicornis</name>
    <name type="common">Staghorn coral</name>
    <dbReference type="NCBI Taxonomy" id="6130"/>
    <lineage>
        <taxon>Eukaryota</taxon>
        <taxon>Metazoa</taxon>
        <taxon>Cnidaria</taxon>
        <taxon>Anthozoa</taxon>
        <taxon>Hexacorallia</taxon>
        <taxon>Scleractinia</taxon>
        <taxon>Astrocoeniina</taxon>
        <taxon>Acroporidae</taxon>
        <taxon>Acropora</taxon>
    </lineage>
</organism>
<dbReference type="GO" id="GO:0019005">
    <property type="term" value="C:SCF ubiquitin ligase complex"/>
    <property type="evidence" value="ECO:0007669"/>
    <property type="project" value="TreeGrafter"/>
</dbReference>
<gene>
    <name evidence="4" type="ORF">P5673_032895</name>
</gene>
<dbReference type="SUPFAM" id="SSF81383">
    <property type="entry name" value="F-box domain"/>
    <property type="match status" value="1"/>
</dbReference>
<dbReference type="InterPro" id="IPR045808">
    <property type="entry name" value="Hr_FBXL5"/>
</dbReference>
<name>A0AAD9PQM2_ACRCE</name>
<dbReference type="Gene3D" id="1.20.1280.50">
    <property type="match status" value="1"/>
</dbReference>
<evidence type="ECO:0000313" key="4">
    <source>
        <dbReference type="EMBL" id="KAK2547239.1"/>
    </source>
</evidence>
<evidence type="ECO:0000313" key="5">
    <source>
        <dbReference type="Proteomes" id="UP001249851"/>
    </source>
</evidence>
<dbReference type="InterPro" id="IPR036047">
    <property type="entry name" value="F-box-like_dom_sf"/>
</dbReference>
<sequence length="349" mass="40641">MAVCHYPCPDEIDVFRGPHLRMKQLVYEAFEKLSTTNFKDDVSLASLLQYINSTFAELKHHEEIEDSCILTQLQHRLINKQILAVVNDVHKDNRVLEILSLTRKGLKSTSKSRPRWNRHTFEDRLKEALQSFQKDFLPHMKHEEEVFQPLLMEYFTFEELREIKTRVLHLHAEFREHAKARVTDSSSDEDNNQANFSRGQENRDYDFEIPESERIKIQPAFKGRISDTKSGSAINIGSLKDTKSCTHDNLSKTLSVKNGQQQPLLLHFPSEITLKIFSYLGPKDLCQCAQVCRQWSQAAKDGVLWRELYPVRWIFKKDWRFGCDTEGNNYCTCDCDSEVQISDGVPVNR</sequence>
<keyword evidence="1" id="KW-0433">Leucine-rich repeat</keyword>
<dbReference type="GO" id="GO:0006879">
    <property type="term" value="P:intracellular iron ion homeostasis"/>
    <property type="evidence" value="ECO:0007669"/>
    <property type="project" value="InterPro"/>
</dbReference>
<dbReference type="CDD" id="cd22118">
    <property type="entry name" value="F-box_FBXL5"/>
    <property type="match status" value="1"/>
</dbReference>
<keyword evidence="5" id="KW-1185">Reference proteome</keyword>
<evidence type="ECO:0000256" key="1">
    <source>
        <dbReference type="ARBA" id="ARBA00022614"/>
    </source>
</evidence>
<dbReference type="InterPro" id="IPR012312">
    <property type="entry name" value="Hemerythrin-like"/>
</dbReference>
<dbReference type="CDD" id="cd12109">
    <property type="entry name" value="Hr_FBXL5"/>
    <property type="match status" value="1"/>
</dbReference>
<dbReference type="Pfam" id="PF12937">
    <property type="entry name" value="F-box-like"/>
    <property type="match status" value="1"/>
</dbReference>
<dbReference type="AlphaFoldDB" id="A0AAD9PQM2"/>
<dbReference type="PROSITE" id="PS50181">
    <property type="entry name" value="FBOX"/>
    <property type="match status" value="1"/>
</dbReference>